<accession>A0A835V311</accession>
<dbReference type="Proteomes" id="UP000636800">
    <property type="component" value="Chromosome 5"/>
</dbReference>
<dbReference type="PANTHER" id="PTHR46094:SF1">
    <property type="entry name" value="INTEGRATOR COMPLEX SUBUNIT 9"/>
    <property type="match status" value="1"/>
</dbReference>
<dbReference type="InterPro" id="IPR036866">
    <property type="entry name" value="RibonucZ/Hydroxyglut_hydro"/>
</dbReference>
<dbReference type="OrthoDB" id="2016421at2759"/>
<gene>
    <name evidence="7" type="ORF">HPP92_012099</name>
</gene>
<dbReference type="Gene3D" id="3.40.50.10890">
    <property type="match status" value="1"/>
</dbReference>
<dbReference type="EMBL" id="JADCNL010000005">
    <property type="protein sequence ID" value="KAG0481241.1"/>
    <property type="molecule type" value="Genomic_DNA"/>
</dbReference>
<dbReference type="Pfam" id="PF10996">
    <property type="entry name" value="Beta-Casp"/>
    <property type="match status" value="1"/>
</dbReference>
<reference evidence="7 8" key="1">
    <citation type="journal article" date="2020" name="Nat. Food">
        <title>A phased Vanilla planifolia genome enables genetic improvement of flavour and production.</title>
        <authorList>
            <person name="Hasing T."/>
            <person name="Tang H."/>
            <person name="Brym M."/>
            <person name="Khazi F."/>
            <person name="Huang T."/>
            <person name="Chambers A.H."/>
        </authorList>
    </citation>
    <scope>NUCLEOTIDE SEQUENCE [LARGE SCALE GENOMIC DNA]</scope>
    <source>
        <tissue evidence="7">Leaf</tissue>
    </source>
</reference>
<name>A0A835V311_VANPL</name>
<proteinExistence type="inferred from homology"/>
<evidence type="ECO:0000256" key="2">
    <source>
        <dbReference type="ARBA" id="ARBA00004496"/>
    </source>
</evidence>
<dbReference type="Gene3D" id="3.60.15.10">
    <property type="entry name" value="Ribonuclease Z/Hydroxyacylglutathione hydrolase-like"/>
    <property type="match status" value="1"/>
</dbReference>
<dbReference type="Pfam" id="PF16661">
    <property type="entry name" value="Lactamase_B_6"/>
    <property type="match status" value="1"/>
</dbReference>
<evidence type="ECO:0000256" key="4">
    <source>
        <dbReference type="ARBA" id="ARBA00022490"/>
    </source>
</evidence>
<dbReference type="GO" id="GO:0005737">
    <property type="term" value="C:cytoplasm"/>
    <property type="evidence" value="ECO:0007669"/>
    <property type="project" value="UniProtKB-SubCell"/>
</dbReference>
<evidence type="ECO:0000313" key="7">
    <source>
        <dbReference type="EMBL" id="KAG0481241.1"/>
    </source>
</evidence>
<dbReference type="SMART" id="SM01027">
    <property type="entry name" value="Beta-Casp"/>
    <property type="match status" value="1"/>
</dbReference>
<organism evidence="7 8">
    <name type="scientific">Vanilla planifolia</name>
    <name type="common">Vanilla</name>
    <dbReference type="NCBI Taxonomy" id="51239"/>
    <lineage>
        <taxon>Eukaryota</taxon>
        <taxon>Viridiplantae</taxon>
        <taxon>Streptophyta</taxon>
        <taxon>Embryophyta</taxon>
        <taxon>Tracheophyta</taxon>
        <taxon>Spermatophyta</taxon>
        <taxon>Magnoliopsida</taxon>
        <taxon>Liliopsida</taxon>
        <taxon>Asparagales</taxon>
        <taxon>Orchidaceae</taxon>
        <taxon>Vanilloideae</taxon>
        <taxon>Vanilleae</taxon>
        <taxon>Vanilla</taxon>
    </lineage>
</organism>
<dbReference type="AlphaFoldDB" id="A0A835V311"/>
<dbReference type="InterPro" id="IPR022712">
    <property type="entry name" value="Beta_Casp"/>
</dbReference>
<comment type="similarity">
    <text evidence="3">Belongs to the metallo-beta-lactamase superfamily. RNA-metabolizing metallo-beta-lactamase-like family. INTS9 subfamily.</text>
</comment>
<evidence type="ECO:0000256" key="3">
    <source>
        <dbReference type="ARBA" id="ARBA00006861"/>
    </source>
</evidence>
<keyword evidence="5" id="KW-0539">Nucleus</keyword>
<evidence type="ECO:0000256" key="5">
    <source>
        <dbReference type="ARBA" id="ARBA00023242"/>
    </source>
</evidence>
<keyword evidence="4" id="KW-0963">Cytoplasm</keyword>
<comment type="caution">
    <text evidence="7">The sequence shown here is derived from an EMBL/GenBank/DDBJ whole genome shotgun (WGS) entry which is preliminary data.</text>
</comment>
<feature type="domain" description="Beta-Casp" evidence="6">
    <location>
        <begin position="340"/>
        <end position="466"/>
    </location>
</feature>
<keyword evidence="8" id="KW-1185">Reference proteome</keyword>
<protein>
    <recommendedName>
        <fullName evidence="6">Beta-Casp domain-containing protein</fullName>
    </recommendedName>
</protein>
<dbReference type="SUPFAM" id="SSF56281">
    <property type="entry name" value="Metallo-hydrolase/oxidoreductase"/>
    <property type="match status" value="1"/>
</dbReference>
<dbReference type="GO" id="GO:0032039">
    <property type="term" value="C:integrator complex"/>
    <property type="evidence" value="ECO:0007669"/>
    <property type="project" value="InterPro"/>
</dbReference>
<comment type="subcellular location">
    <subcellularLocation>
        <location evidence="2">Cytoplasm</location>
    </subcellularLocation>
    <subcellularLocation>
        <location evidence="1">Nucleus</location>
    </subcellularLocation>
</comment>
<evidence type="ECO:0000313" key="8">
    <source>
        <dbReference type="Proteomes" id="UP000636800"/>
    </source>
</evidence>
<dbReference type="GO" id="GO:0034472">
    <property type="term" value="P:snRNA 3'-end processing"/>
    <property type="evidence" value="ECO:0007669"/>
    <property type="project" value="TreeGrafter"/>
</dbReference>
<sequence length="674" mass="75644">MKLTCLSKGSGVHDPPCHVLELCGFRLLLECPIDLSALQLFTPVTAGRQLDAAGFIRAVPWYKTTKNLHRWDVSLIDAVVISTPDGMLGLPFLTRNPRFSAQIYCTEATMRIGRLMMDDLASMHSEYVHFYGREERTDFPDWLGWQELGRLPLEARKIAIGEDGEDLRCWSPLYSAADINGCIKKVQPLKYAEEAWYNCTLLLKAFSSGLEIGSCNWQIKAPRRNVVYLSSSIFESAQAIGFDYHSLQGPDVILFSDLASTNDLQEDCKSDLNKDAKDLHLGNSSPKVTIVDDGEGAEVLMDNCESLEETDKMNFICSCVIDSVRRRGSVLIPIGRIGIMLQLLEKISDLLVSSSLEVPIFMISTTAEQTLAFTNAIPEWICKDRQQKLFCGEPLFVHVELIKEKKLHVFPLLYSSKLLLTWEEPCIVFAPHWTLRMGPVLNLLDRWHADSRCLLILEEGVDAEMVLLSFKKLAIRVLQCSFLSGIRSRKIFPLLHMLQPKLVLLPDDLRPLCTSGWNTFSLLFYSVNSTVRVPNQLKNLEGHLMTDLAFQLQPKRLASKEMAIARFCGKLILRKGNYLLVPPTKPLNLSRTRLLLWGYVDAIRLLVALKDKGLSCSIERDESAVSQGGPECVRIKVEENAVIETSTNRTLICTEDTAIAALIQEALCCACDGI</sequence>
<evidence type="ECO:0000259" key="6">
    <source>
        <dbReference type="SMART" id="SM01027"/>
    </source>
</evidence>
<dbReference type="InterPro" id="IPR001279">
    <property type="entry name" value="Metallo-B-lactamas"/>
</dbReference>
<dbReference type="InterPro" id="IPR027074">
    <property type="entry name" value="Integrator_9su"/>
</dbReference>
<evidence type="ECO:0000256" key="1">
    <source>
        <dbReference type="ARBA" id="ARBA00004123"/>
    </source>
</evidence>
<dbReference type="PANTHER" id="PTHR46094">
    <property type="entry name" value="INTEGRATOR COMPLEX SUBUNIT 9"/>
    <property type="match status" value="1"/>
</dbReference>